<dbReference type="PANTHER" id="PTHR11699">
    <property type="entry name" value="ALDEHYDE DEHYDROGENASE-RELATED"/>
    <property type="match status" value="1"/>
</dbReference>
<evidence type="ECO:0000313" key="11">
    <source>
        <dbReference type="Proteomes" id="UP000311605"/>
    </source>
</evidence>
<keyword evidence="6" id="KW-0558">Oxidation</keyword>
<accession>A0A5C4X8U8</accession>
<dbReference type="FunFam" id="3.40.605.10:FF:000001">
    <property type="entry name" value="Aldehyde dehydrogenase 1"/>
    <property type="match status" value="1"/>
</dbReference>
<comment type="similarity">
    <text evidence="1 8">Belongs to the aldehyde dehydrogenase family.</text>
</comment>
<dbReference type="InterPro" id="IPR029510">
    <property type="entry name" value="Ald_DH_CS_GLU"/>
</dbReference>
<reference evidence="10 11" key="1">
    <citation type="submission" date="2019-06" db="EMBL/GenBank/DDBJ databases">
        <title>The draft genome of Rhizobium smilacinae PTYR-5.</title>
        <authorList>
            <person name="Liu L."/>
            <person name="Li L."/>
            <person name="Zhang X."/>
        </authorList>
    </citation>
    <scope>NUCLEOTIDE SEQUENCE [LARGE SCALE GENOMIC DNA]</scope>
    <source>
        <strain evidence="10 11">PTYR-5</strain>
    </source>
</reference>
<dbReference type="GO" id="GO:0004030">
    <property type="term" value="F:aldehyde dehydrogenase [NAD(P)+] activity"/>
    <property type="evidence" value="ECO:0007669"/>
    <property type="project" value="UniProtKB-ARBA"/>
</dbReference>
<dbReference type="OrthoDB" id="9812625at2"/>
<evidence type="ECO:0000256" key="8">
    <source>
        <dbReference type="RuleBase" id="RU003345"/>
    </source>
</evidence>
<keyword evidence="5 8" id="KW-0560">Oxidoreductase</keyword>
<feature type="active site" evidence="7">
    <location>
        <position position="271"/>
    </location>
</feature>
<evidence type="ECO:0000256" key="4">
    <source>
        <dbReference type="ARBA" id="ARBA00022958"/>
    </source>
</evidence>
<dbReference type="Proteomes" id="UP000311605">
    <property type="component" value="Unassembled WGS sequence"/>
</dbReference>
<dbReference type="SUPFAM" id="SSF53720">
    <property type="entry name" value="ALDH-like"/>
    <property type="match status" value="1"/>
</dbReference>
<comment type="caution">
    <text evidence="10">The sequence shown here is derived from an EMBL/GenBank/DDBJ whole genome shotgun (WGS) entry which is preliminary data.</text>
</comment>
<evidence type="ECO:0000259" key="9">
    <source>
        <dbReference type="Pfam" id="PF00171"/>
    </source>
</evidence>
<dbReference type="PROSITE" id="PS00687">
    <property type="entry name" value="ALDEHYDE_DEHYDR_GLU"/>
    <property type="match status" value="1"/>
</dbReference>
<dbReference type="InterPro" id="IPR016161">
    <property type="entry name" value="Ald_DH/histidinol_DH"/>
</dbReference>
<feature type="domain" description="Aldehyde dehydrogenase" evidence="9">
    <location>
        <begin position="39"/>
        <end position="497"/>
    </location>
</feature>
<dbReference type="RefSeq" id="WP_139679439.1">
    <property type="nucleotide sequence ID" value="NZ_VDMN01000011.1"/>
</dbReference>
<name>A0A5C4X8U8_9HYPH</name>
<dbReference type="CDD" id="cd07112">
    <property type="entry name" value="ALDH_GABALDH-PuuC"/>
    <property type="match status" value="1"/>
</dbReference>
<keyword evidence="3" id="KW-0521">NADP</keyword>
<evidence type="ECO:0000256" key="3">
    <source>
        <dbReference type="ARBA" id="ARBA00022857"/>
    </source>
</evidence>
<evidence type="ECO:0000256" key="7">
    <source>
        <dbReference type="PROSITE-ProRule" id="PRU10007"/>
    </source>
</evidence>
<keyword evidence="4" id="KW-0630">Potassium</keyword>
<dbReference type="Gene3D" id="3.40.605.10">
    <property type="entry name" value="Aldehyde Dehydrogenase, Chain A, domain 1"/>
    <property type="match status" value="1"/>
</dbReference>
<dbReference type="InterPro" id="IPR015590">
    <property type="entry name" value="Aldehyde_DH_dom"/>
</dbReference>
<evidence type="ECO:0000313" key="10">
    <source>
        <dbReference type="EMBL" id="TNM59915.1"/>
    </source>
</evidence>
<protein>
    <submittedName>
        <fullName evidence="10">Aldehyde dehydrogenase</fullName>
    </submittedName>
</protein>
<dbReference type="FunFam" id="3.40.309.10:FF:000012">
    <property type="entry name" value="Betaine aldehyde dehydrogenase"/>
    <property type="match status" value="1"/>
</dbReference>
<dbReference type="GO" id="GO:0046872">
    <property type="term" value="F:metal ion binding"/>
    <property type="evidence" value="ECO:0007669"/>
    <property type="project" value="UniProtKB-KW"/>
</dbReference>
<dbReference type="EMBL" id="VDMN01000011">
    <property type="protein sequence ID" value="TNM59915.1"/>
    <property type="molecule type" value="Genomic_DNA"/>
</dbReference>
<dbReference type="Gene3D" id="3.40.309.10">
    <property type="entry name" value="Aldehyde Dehydrogenase, Chain A, domain 2"/>
    <property type="match status" value="1"/>
</dbReference>
<keyword evidence="2" id="KW-0479">Metal-binding</keyword>
<dbReference type="InterPro" id="IPR016162">
    <property type="entry name" value="Ald_DH_N"/>
</dbReference>
<proteinExistence type="inferred from homology"/>
<evidence type="ECO:0000256" key="5">
    <source>
        <dbReference type="ARBA" id="ARBA00023002"/>
    </source>
</evidence>
<evidence type="ECO:0000256" key="2">
    <source>
        <dbReference type="ARBA" id="ARBA00022723"/>
    </source>
</evidence>
<evidence type="ECO:0000256" key="6">
    <source>
        <dbReference type="ARBA" id="ARBA00023097"/>
    </source>
</evidence>
<evidence type="ECO:0000256" key="1">
    <source>
        <dbReference type="ARBA" id="ARBA00009986"/>
    </source>
</evidence>
<sequence length="504" mass="53927">MDTTSIAGTVTNYRHIADRLSIETRAFIDGNYTWSVSGATYGCVSPVDGRTIAQIARCNAHDVDLAVQSARRSFDSGSWSRMSLSDRKSTLLRFATLVEDSLVELATLESIDTGKPIRDALSFDIPSTAKTIRWYAESIDKIYGDVAPTDSNILALVTREAVGVVGCIVPWNFPAYMAAVKFAPALACGNSVILKPAEQSPLTAIKLAEIATAAGIPRGVFNVLPGFGDEVGQPIAMHMDVDCVAFTGSTAVGKLLIQAAGLSNMKRVQIEAGGKSAHIVLADVRDLDEAAASVVDNIFFNAGQICDAGSRLIVDESIKTSLMQKIVDLTSKLRLGDPLDPNVDFGAIIDDRQRDQVVAYIASGQTEGASLLYGGKIAHHVPSGFYVEPTILDGVTNDMKVAREEIFGPVLSVLTCRGLDEAIKISNCSIYGLAAGIWTSNFDDAVIASKRLRAGSVFINNYSGSDLTVPFGGFKQSGVGRDKSLKALDHYTELKTIWANVRSF</sequence>
<gene>
    <name evidence="10" type="ORF">FHP24_27490</name>
</gene>
<dbReference type="AlphaFoldDB" id="A0A5C4X8U8"/>
<dbReference type="Pfam" id="PF00171">
    <property type="entry name" value="Aldedh"/>
    <property type="match status" value="1"/>
</dbReference>
<dbReference type="InterPro" id="IPR016163">
    <property type="entry name" value="Ald_DH_C"/>
</dbReference>
<keyword evidence="11" id="KW-1185">Reference proteome</keyword>
<organism evidence="10 11">
    <name type="scientific">Aliirhizobium smilacinae</name>
    <dbReference type="NCBI Taxonomy" id="1395944"/>
    <lineage>
        <taxon>Bacteria</taxon>
        <taxon>Pseudomonadati</taxon>
        <taxon>Pseudomonadota</taxon>
        <taxon>Alphaproteobacteria</taxon>
        <taxon>Hyphomicrobiales</taxon>
        <taxon>Rhizobiaceae</taxon>
        <taxon>Aliirhizobium</taxon>
    </lineage>
</organism>